<gene>
    <name evidence="2" type="ORF">DPCES_1571</name>
</gene>
<keyword evidence="1" id="KW-0812">Transmembrane</keyword>
<feature type="transmembrane region" description="Helical" evidence="1">
    <location>
        <begin position="47"/>
        <end position="73"/>
    </location>
</feature>
<feature type="transmembrane region" description="Helical" evidence="1">
    <location>
        <begin position="232"/>
        <end position="253"/>
    </location>
</feature>
<name>A0A098AXW2_DESHA</name>
<protein>
    <submittedName>
        <fullName evidence="2">Uncharacterized protein</fullName>
    </submittedName>
</protein>
<dbReference type="RefSeq" id="WP_018212854.1">
    <property type="nucleotide sequence ID" value="NZ_LK996017.1"/>
</dbReference>
<feature type="transmembrane region" description="Helical" evidence="1">
    <location>
        <begin position="16"/>
        <end position="35"/>
    </location>
</feature>
<organism evidence="2">
    <name type="scientific">Desulfitobacterium hafniense</name>
    <name type="common">Desulfitobacterium frappieri</name>
    <dbReference type="NCBI Taxonomy" id="49338"/>
    <lineage>
        <taxon>Bacteria</taxon>
        <taxon>Bacillati</taxon>
        <taxon>Bacillota</taxon>
        <taxon>Clostridia</taxon>
        <taxon>Eubacteriales</taxon>
        <taxon>Desulfitobacteriaceae</taxon>
        <taxon>Desulfitobacterium</taxon>
    </lineage>
</organism>
<dbReference type="EMBL" id="LK996017">
    <property type="protein sequence ID" value="CDX01458.1"/>
    <property type="molecule type" value="Genomic_DNA"/>
</dbReference>
<evidence type="ECO:0000313" key="2">
    <source>
        <dbReference type="EMBL" id="CDX01458.1"/>
    </source>
</evidence>
<evidence type="ECO:0000256" key="1">
    <source>
        <dbReference type="SAM" id="Phobius"/>
    </source>
</evidence>
<sequence>MLSKLMKYELKATGRVFLPLYLALLVFALINRFMLGVSSSHHWQAPAVISMAVYIFIMAGIFVMTLIMTIQRFYKNLLSEEGYLMFTLPVKPWQHIVCKMLISMFWLVISFFVAMLSIILIALKAGDWEHIMRELTQLFGTLWGYLGTSVYLYSVEAVIGIFLILASAILILYASIAVGHLFNQHRILASFAAFIGLNTLTQMISMGIGFIIGHGNAWNITPGNFLTMHTEIHLFIAFILIESALITAAYFAITNTILKKRLNLE</sequence>
<accession>A0A098AXW2</accession>
<keyword evidence="1" id="KW-1133">Transmembrane helix</keyword>
<reference evidence="2" key="1">
    <citation type="submission" date="2014-07" db="EMBL/GenBank/DDBJ databases">
        <authorList>
            <person name="Hornung V.Bastian."/>
        </authorList>
    </citation>
    <scope>NUCLEOTIDE SEQUENCE</scope>
    <source>
        <strain evidence="2">PCE-S</strain>
    </source>
</reference>
<dbReference type="AlphaFoldDB" id="A0A098AXW2"/>
<feature type="transmembrane region" description="Helical" evidence="1">
    <location>
        <begin position="93"/>
        <end position="123"/>
    </location>
</feature>
<feature type="transmembrane region" description="Helical" evidence="1">
    <location>
        <begin position="159"/>
        <end position="182"/>
    </location>
</feature>
<dbReference type="PATRIC" id="fig|49338.4.peg.1689"/>
<proteinExistence type="predicted"/>
<feature type="transmembrane region" description="Helical" evidence="1">
    <location>
        <begin position="189"/>
        <end position="212"/>
    </location>
</feature>
<keyword evidence="1" id="KW-0472">Membrane</keyword>